<accession>A0ACB9TYY6</accession>
<sequence length="330" mass="37622">MSQDEIFTILEEIPSGDESDIGDLSDNENDEEEDNIPDFNINDLDIVFVDDNFERNGDKILALSLMKQSAKGYRLLRKIFALPCRSTLIKLQNSLPFTPGINNQVVNTLKESVRKLKNEKDKHCIFIYDEMSLDVGLSYNRKCDSIDGFQDFGNGNRTQRFADHALVFMARGVHKKWKQPISYYFTQGGMNAVNLKVFVVETIKMLRSIGLLVVATVCDQLATNTAVYSALRNETNEYCLTNNIENRYFGFCVDGEEQFYELDVGDEYTKMCNKLNDTHIYKDKIKKMKVNLAAQVFSRSVSSVMRGLVRLGKCTELISKCSRYGGVFII</sequence>
<keyword evidence="2" id="KW-1185">Reference proteome</keyword>
<reference evidence="1" key="1">
    <citation type="submission" date="2022-04" db="EMBL/GenBank/DDBJ databases">
        <title>Chromosome-scale genome assembly of Holotrichia oblita Faldermann.</title>
        <authorList>
            <person name="Rongchong L."/>
        </authorList>
    </citation>
    <scope>NUCLEOTIDE SEQUENCE</scope>
    <source>
        <strain evidence="1">81SQS9</strain>
    </source>
</reference>
<gene>
    <name evidence="1" type="ORF">MML48_1g07530</name>
</gene>
<dbReference type="EMBL" id="CM043015">
    <property type="protein sequence ID" value="KAI4471957.1"/>
    <property type="molecule type" value="Genomic_DNA"/>
</dbReference>
<evidence type="ECO:0000313" key="2">
    <source>
        <dbReference type="Proteomes" id="UP001056778"/>
    </source>
</evidence>
<comment type="caution">
    <text evidence="1">The sequence shown here is derived from an EMBL/GenBank/DDBJ whole genome shotgun (WGS) entry which is preliminary data.</text>
</comment>
<proteinExistence type="predicted"/>
<protein>
    <submittedName>
        <fullName evidence="1">Thap domain-containing protein 9</fullName>
    </submittedName>
</protein>
<dbReference type="Proteomes" id="UP001056778">
    <property type="component" value="Chromosome 1"/>
</dbReference>
<evidence type="ECO:0000313" key="1">
    <source>
        <dbReference type="EMBL" id="KAI4471957.1"/>
    </source>
</evidence>
<organism evidence="1 2">
    <name type="scientific">Holotrichia oblita</name>
    <name type="common">Chafer beetle</name>
    <dbReference type="NCBI Taxonomy" id="644536"/>
    <lineage>
        <taxon>Eukaryota</taxon>
        <taxon>Metazoa</taxon>
        <taxon>Ecdysozoa</taxon>
        <taxon>Arthropoda</taxon>
        <taxon>Hexapoda</taxon>
        <taxon>Insecta</taxon>
        <taxon>Pterygota</taxon>
        <taxon>Neoptera</taxon>
        <taxon>Endopterygota</taxon>
        <taxon>Coleoptera</taxon>
        <taxon>Polyphaga</taxon>
        <taxon>Scarabaeiformia</taxon>
        <taxon>Scarabaeidae</taxon>
        <taxon>Melolonthinae</taxon>
        <taxon>Holotrichia</taxon>
    </lineage>
</organism>
<name>A0ACB9TYY6_HOLOL</name>